<dbReference type="InterPro" id="IPR040677">
    <property type="entry name" value="LPD7"/>
</dbReference>
<protein>
    <submittedName>
        <fullName evidence="3">LPD7 domain-containing protein</fullName>
    </submittedName>
</protein>
<dbReference type="EMBL" id="JBHUHD010000005">
    <property type="protein sequence ID" value="MFD2143806.1"/>
    <property type="molecule type" value="Genomic_DNA"/>
</dbReference>
<keyword evidence="5" id="KW-1185">Reference proteome</keyword>
<dbReference type="EMBL" id="JBHUHD010000005">
    <property type="protein sequence ID" value="MFD2143868.1"/>
    <property type="molecule type" value="Genomic_DNA"/>
</dbReference>
<feature type="region of interest" description="Disordered" evidence="1">
    <location>
        <begin position="494"/>
        <end position="518"/>
    </location>
</feature>
<evidence type="ECO:0000313" key="4">
    <source>
        <dbReference type="EMBL" id="MFD2143868.1"/>
    </source>
</evidence>
<dbReference type="Proteomes" id="UP001597299">
    <property type="component" value="Unassembled WGS sequence"/>
</dbReference>
<name>A0ABW4Z5H3_9HYPH</name>
<comment type="caution">
    <text evidence="3">The sequence shown here is derived from an EMBL/GenBank/DDBJ whole genome shotgun (WGS) entry which is preliminary data.</text>
</comment>
<accession>A0ABW4Z5H3</accession>
<feature type="domain" description="Large polyvalent protein-associated" evidence="2">
    <location>
        <begin position="614"/>
        <end position="706"/>
    </location>
</feature>
<proteinExistence type="predicted"/>
<reference evidence="5" key="2">
    <citation type="journal article" date="2019" name="Int. J. Syst. Evol. Microbiol.">
        <title>The Global Catalogue of Microorganisms (GCM) 10K type strain sequencing project: providing services to taxonomists for standard genome sequencing and annotation.</title>
        <authorList>
            <consortium name="The Broad Institute Genomics Platform"/>
            <consortium name="The Broad Institute Genome Sequencing Center for Infectious Disease"/>
            <person name="Wu L."/>
            <person name="Ma J."/>
        </authorList>
    </citation>
    <scope>NUCLEOTIDE SEQUENCE [LARGE SCALE GENOMIC DNA]</scope>
    <source>
        <strain evidence="5">CCM 7435</strain>
    </source>
</reference>
<dbReference type="Pfam" id="PF18821">
    <property type="entry name" value="LPD7"/>
    <property type="match status" value="1"/>
</dbReference>
<evidence type="ECO:0000313" key="5">
    <source>
        <dbReference type="Proteomes" id="UP001597299"/>
    </source>
</evidence>
<evidence type="ECO:0000259" key="2">
    <source>
        <dbReference type="Pfam" id="PF18821"/>
    </source>
</evidence>
<feature type="region of interest" description="Disordered" evidence="1">
    <location>
        <begin position="784"/>
        <end position="812"/>
    </location>
</feature>
<organism evidence="3 5">
    <name type="scientific">Ancylobacter oerskovii</name>
    <dbReference type="NCBI Taxonomy" id="459519"/>
    <lineage>
        <taxon>Bacteria</taxon>
        <taxon>Pseudomonadati</taxon>
        <taxon>Pseudomonadota</taxon>
        <taxon>Alphaproteobacteria</taxon>
        <taxon>Hyphomicrobiales</taxon>
        <taxon>Xanthobacteraceae</taxon>
        <taxon>Ancylobacter</taxon>
    </lineage>
</organism>
<feature type="compositionally biased region" description="Basic and acidic residues" evidence="1">
    <location>
        <begin position="563"/>
        <end position="575"/>
    </location>
</feature>
<feature type="region of interest" description="Disordered" evidence="1">
    <location>
        <begin position="537"/>
        <end position="607"/>
    </location>
</feature>
<dbReference type="RefSeq" id="WP_213355252.1">
    <property type="nucleotide sequence ID" value="NZ_JAHBGB010000043.1"/>
</dbReference>
<evidence type="ECO:0000256" key="1">
    <source>
        <dbReference type="SAM" id="MobiDB-lite"/>
    </source>
</evidence>
<reference evidence="3" key="1">
    <citation type="journal article" date="2014" name="Int. J. Syst. Evol. Microbiol.">
        <title>Complete genome of a new Firmicutes species belonging to the dominant human colonic microbiota ('Ruminococcus bicirculans') reveals two chromosomes and a selective capacity to utilize plant glucans.</title>
        <authorList>
            <consortium name="NISC Comparative Sequencing Program"/>
            <person name="Wegmann U."/>
            <person name="Louis P."/>
            <person name="Goesmann A."/>
            <person name="Henrissat B."/>
            <person name="Duncan S.H."/>
            <person name="Flint H.J."/>
        </authorList>
    </citation>
    <scope>NUCLEOTIDE SEQUENCE</scope>
    <source>
        <strain evidence="3">CCM 7435</strain>
    </source>
</reference>
<evidence type="ECO:0000313" key="3">
    <source>
        <dbReference type="EMBL" id="MFD2143806.1"/>
    </source>
</evidence>
<sequence>MVDDKGITAQGEELNGAQLAAAARLRNDLNRDGTPDHLAGTAADSRWESLRVGREEAREQLTADFVKARDGLQEVGKRLHSDMHRDPQFSGSPMEVALRESLDGDAPARNPAGMERAINTVAMELDERAEKGDKAAQMWRDGGLREDLQRAHAHFEDAGEALSRNTSQMHRFDVASRTLRSAGADLHEAMQQDRQWQGTEAEAELRAALQVPLRHPERVNEAVVTISAMLDRQAADGLPAAQHWKESDLRDRVVDATAEFEVASAKLASQVQDSAIDAAAPAWEAQYDATKVDRSIEAAQAEQAATVAVAQQDAGRWTVQQYDAERGVYRDTLTTDDVLTAYAEVQKSDHHRVLDNDLKDFAADYVDVDRGDGNFRRQLEFHGRSEFEQQLVAAGVQVEVREAQTLREVLERRAQLDATVLQRSDEISEAVDRARDPKVPEQEVVEAYAQASRGYAEATRARAEFDAAPSPDPSVVADYRQVQQLETEMAKADSQASFAREHGDNESAVEFASKSDSASLQLDELLEKRGASEAYRYPETTRNEIEVPLSKEQVDRLTGQGKKSPEKDQEADTGKTSRVVTPPPLPSVGEGHNQLRDQSAFADAAAKDKLVPEDVATRYRQDGQKYLDANDPKKVAFVDKGNRLQTTRTFDDKAVEDMVATADARGWTELKVSGDEGFRRKAWVEATARGIDVKGYEPTEKDKLRADQLAKQTGRANAIEKNEVVEAYRAARDGSAQDKKQAAKKHPELVNALAMDQAGKSFAKQRFKPEYQEAVVSRIRDTIERDLAQGKKIPEVRLRQERERSQDHGAER</sequence>
<reference evidence="3" key="3">
    <citation type="submission" date="2024-09" db="EMBL/GenBank/DDBJ databases">
        <authorList>
            <person name="Sun Q."/>
            <person name="Mori K."/>
        </authorList>
    </citation>
    <scope>NUCLEOTIDE SEQUENCE</scope>
    <source>
        <strain evidence="3">CCM 7435</strain>
    </source>
</reference>
<gene>
    <name evidence="3" type="ORF">ACFSNC_26015</name>
    <name evidence="4" type="ORF">ACFSNC_26325</name>
</gene>